<feature type="transmembrane region" description="Helical" evidence="2">
    <location>
        <begin position="164"/>
        <end position="184"/>
    </location>
</feature>
<reference evidence="4" key="2">
    <citation type="journal article" date="2014" name="PLoS Pathog.">
        <title>Expression profiling during arabidopsis/downy mildew interaction reveals a highly-expressed effector that attenuates responses to salicylic acid.</title>
        <authorList>
            <person name="Asai S."/>
            <person name="Rallapalli G."/>
            <person name="Piquerez S.J.M."/>
            <person name="Caillaud M.C."/>
            <person name="Furzer O.J."/>
            <person name="Ishaque N."/>
            <person name="Wirthmueller L."/>
            <person name="Fabro G."/>
            <person name="Shirasu K."/>
            <person name="Jones J.D.G."/>
        </authorList>
    </citation>
    <scope>NUCLEOTIDE SEQUENCE</scope>
    <source>
        <strain evidence="4">Emoy2</strain>
    </source>
</reference>
<reference evidence="6" key="1">
    <citation type="journal article" date="2010" name="Science">
        <title>Signatures of adaptation to obligate biotrophy in the Hyaloperonospora arabidopsidis genome.</title>
        <authorList>
            <person name="Baxter L."/>
            <person name="Tripathy S."/>
            <person name="Ishaque N."/>
            <person name="Boot N."/>
            <person name="Cabral A."/>
            <person name="Kemen E."/>
            <person name="Thines M."/>
            <person name="Ah-Fong A."/>
            <person name="Anderson R."/>
            <person name="Badejoko W."/>
            <person name="Bittner-Eddy P."/>
            <person name="Boore J.L."/>
            <person name="Chibucos M.C."/>
            <person name="Coates M."/>
            <person name="Dehal P."/>
            <person name="Delehaunty K."/>
            <person name="Dong S."/>
            <person name="Downton P."/>
            <person name="Dumas B."/>
            <person name="Fabro G."/>
            <person name="Fronick C."/>
            <person name="Fuerstenberg S.I."/>
            <person name="Fulton L."/>
            <person name="Gaulin E."/>
            <person name="Govers F."/>
            <person name="Hughes L."/>
            <person name="Humphray S."/>
            <person name="Jiang R.H."/>
            <person name="Judelson H."/>
            <person name="Kamoun S."/>
            <person name="Kyung K."/>
            <person name="Meijer H."/>
            <person name="Minx P."/>
            <person name="Morris P."/>
            <person name="Nelson J."/>
            <person name="Phuntumart V."/>
            <person name="Qutob D."/>
            <person name="Rehmany A."/>
            <person name="Rougon-Cardoso A."/>
            <person name="Ryden P."/>
            <person name="Torto-Alalibo T."/>
            <person name="Studholme D."/>
            <person name="Wang Y."/>
            <person name="Win J."/>
            <person name="Wood J."/>
            <person name="Clifton S.W."/>
            <person name="Rogers J."/>
            <person name="Van den Ackerveken G."/>
            <person name="Jones J.D."/>
            <person name="McDowell J.M."/>
            <person name="Beynon J."/>
            <person name="Tyler B.M."/>
        </authorList>
    </citation>
    <scope>NUCLEOTIDE SEQUENCE [LARGE SCALE GENOMIC DNA]</scope>
    <source>
        <strain evidence="6">Emoy2</strain>
    </source>
</reference>
<dbReference type="Proteomes" id="UP000011713">
    <property type="component" value="Unassembled WGS sequence"/>
</dbReference>
<evidence type="ECO:0000256" key="2">
    <source>
        <dbReference type="SAM" id="Phobius"/>
    </source>
</evidence>
<keyword evidence="2" id="KW-0812">Transmembrane</keyword>
<feature type="region of interest" description="Disordered" evidence="1">
    <location>
        <begin position="191"/>
        <end position="210"/>
    </location>
</feature>
<dbReference type="EnsemblProtists" id="HpaT814744">
    <property type="protein sequence ID" value="HpaP814744"/>
    <property type="gene ID" value="HpaG814744"/>
</dbReference>
<accession>M4C6K7</accession>
<keyword evidence="2" id="KW-1133">Transmembrane helix</keyword>
<evidence type="ECO:0000256" key="3">
    <source>
        <dbReference type="SAM" id="SignalP"/>
    </source>
</evidence>
<keyword evidence="6" id="KW-1185">Reference proteome</keyword>
<sequence>MRFRVVLIPFVAASIANCASVTGVDPQSVEDVTNKFLAARGPRVQSDPHQEERGGVPGVSGVVEKAGEVMSDIVHTPQNQVVINTYVGHSTPVARSVHPPPAPEAPAVHPPTAPAAPPTHGTAETPNGGATPPITKEVNPGQVKNADDHTGQIPKKTSTVRKTFYWLAGIVGVTAAATIFFKLWQNHHTAPPESTAAAGTVAPAAASSLV</sequence>
<evidence type="ECO:0000313" key="6">
    <source>
        <dbReference type="Proteomes" id="UP000011713"/>
    </source>
</evidence>
<feature type="compositionally biased region" description="Low complexity" evidence="1">
    <location>
        <begin position="196"/>
        <end position="210"/>
    </location>
</feature>
<dbReference type="AlphaFoldDB" id="M4C6K7"/>
<dbReference type="InParanoid" id="M4C6K7"/>
<feature type="signal peptide" evidence="3">
    <location>
        <begin position="1"/>
        <end position="18"/>
    </location>
</feature>
<evidence type="ECO:0000313" key="4">
    <source>
        <dbReference type="EMBL" id="BAP68853.1"/>
    </source>
</evidence>
<gene>
    <name evidence="4" type="primary">HaRxL131c</name>
</gene>
<dbReference type="VEuPathDB" id="FungiDB:HpaG814744"/>
<organism evidence="5 6">
    <name type="scientific">Hyaloperonospora arabidopsidis (strain Emoy2)</name>
    <name type="common">Downy mildew agent</name>
    <name type="synonym">Peronospora arabidopsidis</name>
    <dbReference type="NCBI Taxonomy" id="559515"/>
    <lineage>
        <taxon>Eukaryota</taxon>
        <taxon>Sar</taxon>
        <taxon>Stramenopiles</taxon>
        <taxon>Oomycota</taxon>
        <taxon>Peronosporomycetes</taxon>
        <taxon>Peronosporales</taxon>
        <taxon>Peronosporaceae</taxon>
        <taxon>Hyaloperonospora</taxon>
    </lineage>
</organism>
<evidence type="ECO:0000256" key="1">
    <source>
        <dbReference type="SAM" id="MobiDB-lite"/>
    </source>
</evidence>
<feature type="chain" id="PRO_5009704566" evidence="3">
    <location>
        <begin position="19"/>
        <end position="210"/>
    </location>
</feature>
<dbReference type="EMBL" id="ABWE02001404">
    <property type="status" value="NOT_ANNOTATED_CDS"/>
    <property type="molecule type" value="Genomic_DNA"/>
</dbReference>
<feature type="compositionally biased region" description="Pro residues" evidence="1">
    <location>
        <begin position="98"/>
        <end position="117"/>
    </location>
</feature>
<reference evidence="5" key="3">
    <citation type="submission" date="2015-06" db="UniProtKB">
        <authorList>
            <consortium name="EnsemblProtists"/>
        </authorList>
    </citation>
    <scope>IDENTIFICATION</scope>
    <source>
        <strain evidence="5">Emoy2</strain>
    </source>
</reference>
<proteinExistence type="evidence at transcript level"/>
<evidence type="ECO:0000313" key="5">
    <source>
        <dbReference type="EnsemblProtists" id="HpaP814744"/>
    </source>
</evidence>
<keyword evidence="3" id="KW-0732">Signal</keyword>
<keyword evidence="2" id="KW-0472">Membrane</keyword>
<name>M4C6K7_HYAAE</name>
<feature type="region of interest" description="Disordered" evidence="1">
    <location>
        <begin position="94"/>
        <end position="154"/>
    </location>
</feature>
<dbReference type="EMBL" id="AB922278">
    <property type="protein sequence ID" value="BAP68853.1"/>
    <property type="molecule type" value="mRNA"/>
</dbReference>
<dbReference type="HOGENOM" id="CLU_1312265_0_0_1"/>
<protein>
    <submittedName>
        <fullName evidence="4">RxLR effector candidate protein</fullName>
    </submittedName>
</protein>